<gene>
    <name evidence="2" type="ORF">HYH03_011373</name>
</gene>
<proteinExistence type="predicted"/>
<name>A0A835Y381_9CHLO</name>
<keyword evidence="3" id="KW-1185">Reference proteome</keyword>
<evidence type="ECO:0000313" key="2">
    <source>
        <dbReference type="EMBL" id="KAG2490249.1"/>
    </source>
</evidence>
<dbReference type="Proteomes" id="UP000612055">
    <property type="component" value="Unassembled WGS sequence"/>
</dbReference>
<protein>
    <submittedName>
        <fullName evidence="2">Uncharacterized protein</fullName>
    </submittedName>
</protein>
<feature type="compositionally biased region" description="Low complexity" evidence="1">
    <location>
        <begin position="242"/>
        <end position="251"/>
    </location>
</feature>
<accession>A0A835Y381</accession>
<evidence type="ECO:0000313" key="3">
    <source>
        <dbReference type="Proteomes" id="UP000612055"/>
    </source>
</evidence>
<dbReference type="EMBL" id="JAEHOE010000064">
    <property type="protein sequence ID" value="KAG2490249.1"/>
    <property type="molecule type" value="Genomic_DNA"/>
</dbReference>
<reference evidence="2" key="1">
    <citation type="journal article" date="2020" name="bioRxiv">
        <title>Comparative genomics of Chlamydomonas.</title>
        <authorList>
            <person name="Craig R.J."/>
            <person name="Hasan A.R."/>
            <person name="Ness R.W."/>
            <person name="Keightley P.D."/>
        </authorList>
    </citation>
    <scope>NUCLEOTIDE SEQUENCE</scope>
    <source>
        <strain evidence="2">CCAP 11/70</strain>
    </source>
</reference>
<evidence type="ECO:0000256" key="1">
    <source>
        <dbReference type="SAM" id="MobiDB-lite"/>
    </source>
</evidence>
<feature type="region of interest" description="Disordered" evidence="1">
    <location>
        <begin position="1"/>
        <end position="36"/>
    </location>
</feature>
<feature type="compositionally biased region" description="Gly residues" evidence="1">
    <location>
        <begin position="210"/>
        <end position="241"/>
    </location>
</feature>
<feature type="region of interest" description="Disordered" evidence="1">
    <location>
        <begin position="204"/>
        <end position="255"/>
    </location>
</feature>
<comment type="caution">
    <text evidence="2">The sequence shown here is derived from an EMBL/GenBank/DDBJ whole genome shotgun (WGS) entry which is preliminary data.</text>
</comment>
<feature type="region of interest" description="Disordered" evidence="1">
    <location>
        <begin position="426"/>
        <end position="455"/>
    </location>
</feature>
<feature type="compositionally biased region" description="Gly residues" evidence="1">
    <location>
        <begin position="8"/>
        <end position="18"/>
    </location>
</feature>
<sequence length="472" mass="47144">MPPKGRGRGAGGSGGSGSGSAASSGAAAPPPSAPAAASLLSAELRSAFRELPGYADAVVPAPIQRGAQPAAAPAGSRLSPSQEHRLERFLARLLIDIEGLPVMRPDIAAALAELLSQEPAAAAALLKLQAAALRPCGGGGAEALTAEHWRLLHKAIYTMLVKVMPLPPSRHALSVLRFVRAMLRAQPFHALSRQLTAMTTALEAGRHGGGDGSSSGGRGGGSSSGGGGAGSSSGGGRGRNGGVRSHPAGLETGAGGGHDAGGFRLAPKTADAADKVLMLGVFLLNAMNLDALPPAAPPEVAAALAGGLLPQLMTHIGAAAYLQKDYVYLRTLFAACDEARPDGSGLALFLTPLLAYGDPGEGEELVEVLTALIQLRPEASGGGPSSSGTHCESYWRAAAALLHATAGALGRCRYVGPTTEAPAGLAEAAEGGGEDPAMRTGAGTAAAVDPPPDPQQQLRRLLAPFLAAGQAL</sequence>
<dbReference type="AlphaFoldDB" id="A0A835Y381"/>
<organism evidence="2 3">
    <name type="scientific">Edaphochlamys debaryana</name>
    <dbReference type="NCBI Taxonomy" id="47281"/>
    <lineage>
        <taxon>Eukaryota</taxon>
        <taxon>Viridiplantae</taxon>
        <taxon>Chlorophyta</taxon>
        <taxon>core chlorophytes</taxon>
        <taxon>Chlorophyceae</taxon>
        <taxon>CS clade</taxon>
        <taxon>Chlamydomonadales</taxon>
        <taxon>Chlamydomonadales incertae sedis</taxon>
        <taxon>Edaphochlamys</taxon>
    </lineage>
</organism>